<evidence type="ECO:0000256" key="1">
    <source>
        <dbReference type="ARBA" id="ARBA00006484"/>
    </source>
</evidence>
<proteinExistence type="inferred from homology"/>
<dbReference type="PANTHER" id="PTHR44196">
    <property type="entry name" value="DEHYDROGENASE/REDUCTASE SDR FAMILY MEMBER 7B"/>
    <property type="match status" value="1"/>
</dbReference>
<dbReference type="InterPro" id="IPR036291">
    <property type="entry name" value="NAD(P)-bd_dom_sf"/>
</dbReference>
<evidence type="ECO:0000259" key="4">
    <source>
        <dbReference type="SMART" id="SM00822"/>
    </source>
</evidence>
<dbReference type="GO" id="GO:0016616">
    <property type="term" value="F:oxidoreductase activity, acting on the CH-OH group of donors, NAD or NADP as acceptor"/>
    <property type="evidence" value="ECO:0007669"/>
    <property type="project" value="UniProtKB-ARBA"/>
</dbReference>
<name>A0AAU2AF96_9ACTN</name>
<gene>
    <name evidence="5" type="ORF">OHA22_50100</name>
</gene>
<feature type="domain" description="Ketoreductase" evidence="4">
    <location>
        <begin position="8"/>
        <end position="196"/>
    </location>
</feature>
<evidence type="ECO:0000256" key="2">
    <source>
        <dbReference type="ARBA" id="ARBA00023002"/>
    </source>
</evidence>
<dbReference type="GO" id="GO:0016020">
    <property type="term" value="C:membrane"/>
    <property type="evidence" value="ECO:0007669"/>
    <property type="project" value="TreeGrafter"/>
</dbReference>
<sequence>MATNLTGSVALVTGASSGIGAATARRLAKHGASVALVARRRDRLDELAAEIGKTGGTALVVEADVTDRAQAEAAVQQTVEHFGRLDILVNNAGLMLLGPVVGADVEEWERMIAVNLQGLLYTTRAALPHLLKAAEDGPRRVADIVNISSIAGRVAWNGYGVYNLTKFGVNGFTEALRQEVTQRHVRVGVLEPGGVDTELGSHNRPEIQSAMINPFYDTTEVLSPDDIADGVTYMVTRPRHASVGELWIMPTDQA</sequence>
<comment type="similarity">
    <text evidence="1 3">Belongs to the short-chain dehydrogenases/reductases (SDR) family.</text>
</comment>
<accession>A0AAU2AF96</accession>
<dbReference type="AlphaFoldDB" id="A0AAU2AF96"/>
<dbReference type="PRINTS" id="PR00080">
    <property type="entry name" value="SDRFAMILY"/>
</dbReference>
<dbReference type="InterPro" id="IPR057326">
    <property type="entry name" value="KR_dom"/>
</dbReference>
<evidence type="ECO:0000313" key="5">
    <source>
        <dbReference type="EMBL" id="WTT23147.1"/>
    </source>
</evidence>
<dbReference type="EMBL" id="CP108222">
    <property type="protein sequence ID" value="WTT23147.1"/>
    <property type="molecule type" value="Genomic_DNA"/>
</dbReference>
<dbReference type="FunFam" id="3.40.50.720:FF:000047">
    <property type="entry name" value="NADP-dependent L-serine/L-allo-threonine dehydrogenase"/>
    <property type="match status" value="1"/>
</dbReference>
<dbReference type="InterPro" id="IPR002347">
    <property type="entry name" value="SDR_fam"/>
</dbReference>
<reference evidence="5" key="1">
    <citation type="submission" date="2022-10" db="EMBL/GenBank/DDBJ databases">
        <title>The complete genomes of actinobacterial strains from the NBC collection.</title>
        <authorList>
            <person name="Joergensen T.S."/>
            <person name="Alvarez Arevalo M."/>
            <person name="Sterndorff E.B."/>
            <person name="Faurdal D."/>
            <person name="Vuksanovic O."/>
            <person name="Mourched A.-S."/>
            <person name="Charusanti P."/>
            <person name="Shaw S."/>
            <person name="Blin K."/>
            <person name="Weber T."/>
        </authorList>
    </citation>
    <scope>NUCLEOTIDE SEQUENCE</scope>
    <source>
        <strain evidence="5">NBC_00093</strain>
    </source>
</reference>
<dbReference type="SUPFAM" id="SSF51735">
    <property type="entry name" value="NAD(P)-binding Rossmann-fold domains"/>
    <property type="match status" value="1"/>
</dbReference>
<protein>
    <submittedName>
        <fullName evidence="5">SDR family NAD(P)-dependent oxidoreductase</fullName>
    </submittedName>
</protein>
<dbReference type="PANTHER" id="PTHR44196:SF1">
    <property type="entry name" value="DEHYDROGENASE_REDUCTASE SDR FAMILY MEMBER 7B"/>
    <property type="match status" value="1"/>
</dbReference>
<dbReference type="SMART" id="SM00822">
    <property type="entry name" value="PKS_KR"/>
    <property type="match status" value="1"/>
</dbReference>
<organism evidence="5">
    <name type="scientific">Streptomyces sp. NBC_00093</name>
    <dbReference type="NCBI Taxonomy" id="2975649"/>
    <lineage>
        <taxon>Bacteria</taxon>
        <taxon>Bacillati</taxon>
        <taxon>Actinomycetota</taxon>
        <taxon>Actinomycetes</taxon>
        <taxon>Kitasatosporales</taxon>
        <taxon>Streptomycetaceae</taxon>
        <taxon>Streptomyces</taxon>
    </lineage>
</organism>
<dbReference type="Gene3D" id="3.40.50.720">
    <property type="entry name" value="NAD(P)-binding Rossmann-like Domain"/>
    <property type="match status" value="1"/>
</dbReference>
<dbReference type="PRINTS" id="PR00081">
    <property type="entry name" value="GDHRDH"/>
</dbReference>
<keyword evidence="2" id="KW-0560">Oxidoreductase</keyword>
<evidence type="ECO:0000256" key="3">
    <source>
        <dbReference type="RuleBase" id="RU000363"/>
    </source>
</evidence>
<dbReference type="Pfam" id="PF00106">
    <property type="entry name" value="adh_short"/>
    <property type="match status" value="1"/>
</dbReference>